<dbReference type="RefSeq" id="WP_142534030.1">
    <property type="nucleotide sequence ID" value="NZ_FXTB01000007.1"/>
</dbReference>
<dbReference type="InterPro" id="IPR051259">
    <property type="entry name" value="rRNA_Methyltransferase"/>
</dbReference>
<dbReference type="Pfam" id="PF00588">
    <property type="entry name" value="SpoU_methylase"/>
    <property type="match status" value="1"/>
</dbReference>
<keyword evidence="3 5" id="KW-0808">Transferase</keyword>
<dbReference type="InterPro" id="IPR029028">
    <property type="entry name" value="Alpha/beta_knot_MTases"/>
</dbReference>
<dbReference type="GO" id="GO:0032259">
    <property type="term" value="P:methylation"/>
    <property type="evidence" value="ECO:0007669"/>
    <property type="project" value="UniProtKB-KW"/>
</dbReference>
<evidence type="ECO:0000256" key="3">
    <source>
        <dbReference type="ARBA" id="ARBA00022679"/>
    </source>
</evidence>
<dbReference type="PANTHER" id="PTHR43191">
    <property type="entry name" value="RRNA METHYLTRANSFERASE 3"/>
    <property type="match status" value="1"/>
</dbReference>
<proteinExistence type="inferred from homology"/>
<dbReference type="InterPro" id="IPR029026">
    <property type="entry name" value="tRNA_m1G_MTases_N"/>
</dbReference>
<accession>A0A521E4T3</accession>
<comment type="similarity">
    <text evidence="1">Belongs to the class IV-like SAM-binding methyltransferase superfamily. RNA methyltransferase TrmH family.</text>
</comment>
<dbReference type="SMART" id="SM00967">
    <property type="entry name" value="SpoU_sub_bind"/>
    <property type="match status" value="1"/>
</dbReference>
<gene>
    <name evidence="5" type="ORF">SAMN06265379_107156</name>
</gene>
<dbReference type="InterPro" id="IPR029064">
    <property type="entry name" value="Ribosomal_eL30-like_sf"/>
</dbReference>
<keyword evidence="2 5" id="KW-0489">Methyltransferase</keyword>
<dbReference type="InterPro" id="IPR013123">
    <property type="entry name" value="SpoU_subst-bd"/>
</dbReference>
<dbReference type="Gene3D" id="3.40.1280.10">
    <property type="match status" value="1"/>
</dbReference>
<dbReference type="GO" id="GO:0006396">
    <property type="term" value="P:RNA processing"/>
    <property type="evidence" value="ECO:0007669"/>
    <property type="project" value="InterPro"/>
</dbReference>
<reference evidence="5 6" key="1">
    <citation type="submission" date="2017-05" db="EMBL/GenBank/DDBJ databases">
        <authorList>
            <person name="Varghese N."/>
            <person name="Submissions S."/>
        </authorList>
    </citation>
    <scope>NUCLEOTIDE SEQUENCE [LARGE SCALE GENOMIC DNA]</scope>
    <source>
        <strain evidence="5 6">DSM 27040</strain>
    </source>
</reference>
<dbReference type="SUPFAM" id="SSF55315">
    <property type="entry name" value="L30e-like"/>
    <property type="match status" value="1"/>
</dbReference>
<dbReference type="PANTHER" id="PTHR43191:SF2">
    <property type="entry name" value="RRNA METHYLTRANSFERASE 3, MITOCHONDRIAL"/>
    <property type="match status" value="1"/>
</dbReference>
<keyword evidence="6" id="KW-1185">Reference proteome</keyword>
<dbReference type="Gene3D" id="3.30.1330.30">
    <property type="match status" value="1"/>
</dbReference>
<dbReference type="GO" id="GO:0003723">
    <property type="term" value="F:RNA binding"/>
    <property type="evidence" value="ECO:0007669"/>
    <property type="project" value="InterPro"/>
</dbReference>
<dbReference type="InterPro" id="IPR053888">
    <property type="entry name" value="MRM3-like_sub_bind"/>
</dbReference>
<dbReference type="Pfam" id="PF22435">
    <property type="entry name" value="MRM3-like_sub_bind"/>
    <property type="match status" value="1"/>
</dbReference>
<dbReference type="AlphaFoldDB" id="A0A521E4T3"/>
<dbReference type="SUPFAM" id="SSF75217">
    <property type="entry name" value="alpha/beta knot"/>
    <property type="match status" value="1"/>
</dbReference>
<dbReference type="OrthoDB" id="9785673at2"/>
<dbReference type="GO" id="GO:0008173">
    <property type="term" value="F:RNA methyltransferase activity"/>
    <property type="evidence" value="ECO:0007669"/>
    <property type="project" value="InterPro"/>
</dbReference>
<organism evidence="5 6">
    <name type="scientific">Saccharicrinis carchari</name>
    <dbReference type="NCBI Taxonomy" id="1168039"/>
    <lineage>
        <taxon>Bacteria</taxon>
        <taxon>Pseudomonadati</taxon>
        <taxon>Bacteroidota</taxon>
        <taxon>Bacteroidia</taxon>
        <taxon>Marinilabiliales</taxon>
        <taxon>Marinilabiliaceae</taxon>
        <taxon>Saccharicrinis</taxon>
    </lineage>
</organism>
<dbReference type="CDD" id="cd18109">
    <property type="entry name" value="SpoU-like_RNA-MTase"/>
    <property type="match status" value="1"/>
</dbReference>
<protein>
    <submittedName>
        <fullName evidence="5">RNA methyltransferase, TrmH family</fullName>
    </submittedName>
</protein>
<evidence type="ECO:0000313" key="6">
    <source>
        <dbReference type="Proteomes" id="UP000319040"/>
    </source>
</evidence>
<evidence type="ECO:0000256" key="1">
    <source>
        <dbReference type="ARBA" id="ARBA00007228"/>
    </source>
</evidence>
<evidence type="ECO:0000313" key="5">
    <source>
        <dbReference type="EMBL" id="SMO78371.1"/>
    </source>
</evidence>
<dbReference type="EMBL" id="FXTB01000007">
    <property type="protein sequence ID" value="SMO78371.1"/>
    <property type="molecule type" value="Genomic_DNA"/>
</dbReference>
<dbReference type="GO" id="GO:0005737">
    <property type="term" value="C:cytoplasm"/>
    <property type="evidence" value="ECO:0007669"/>
    <property type="project" value="UniProtKB-ARBA"/>
</dbReference>
<dbReference type="InterPro" id="IPR001537">
    <property type="entry name" value="SpoU_MeTrfase"/>
</dbReference>
<evidence type="ECO:0000256" key="2">
    <source>
        <dbReference type="ARBA" id="ARBA00022603"/>
    </source>
</evidence>
<dbReference type="Proteomes" id="UP000319040">
    <property type="component" value="Unassembled WGS sequence"/>
</dbReference>
<evidence type="ECO:0000259" key="4">
    <source>
        <dbReference type="SMART" id="SM00967"/>
    </source>
</evidence>
<sequence length="256" mass="28286">MISQSKIKLINSLTKKKYREQNQLFIAEGEKLVLDLIRSNIKVIELFVSESFTSISQLPPGLPCIKITEQQLKKITQLKSPSTIIALCQIPQNTLDPHTVHKGLTLALDDIQDPGNLGTIIRLADWFGVKHIICSKNTADAYNPKVVQATMGAIARVAIYYTDLTTFLAEQKENQIPIYGTSLDGENIYGEKLTNKGIIVMGNEGKGISPTIAQQIDKKLLIPSFSEYPDHSESLNVSMATGIVLSEFRRKASGDN</sequence>
<feature type="domain" description="RNA 2-O ribose methyltransferase substrate binding" evidence="4">
    <location>
        <begin position="26"/>
        <end position="94"/>
    </location>
</feature>
<name>A0A521E4T3_SACCC</name>